<keyword evidence="1" id="KW-0812">Transmembrane</keyword>
<keyword evidence="1" id="KW-1133">Transmembrane helix</keyword>
<dbReference type="PANTHER" id="PTHR30441">
    <property type="entry name" value="DUF748 DOMAIN-CONTAINING PROTEIN"/>
    <property type="match status" value="1"/>
</dbReference>
<evidence type="ECO:0000256" key="1">
    <source>
        <dbReference type="SAM" id="Phobius"/>
    </source>
</evidence>
<name>A0A1Y6BVZ5_9NEIS</name>
<dbReference type="EMBL" id="FXAG01000013">
    <property type="protein sequence ID" value="SMF31624.1"/>
    <property type="molecule type" value="Genomic_DNA"/>
</dbReference>
<keyword evidence="3" id="KW-1185">Reference proteome</keyword>
<dbReference type="GO" id="GO:0090313">
    <property type="term" value="P:regulation of protein targeting to membrane"/>
    <property type="evidence" value="ECO:0007669"/>
    <property type="project" value="TreeGrafter"/>
</dbReference>
<evidence type="ECO:0008006" key="4">
    <source>
        <dbReference type="Google" id="ProtNLM"/>
    </source>
</evidence>
<evidence type="ECO:0000313" key="3">
    <source>
        <dbReference type="Proteomes" id="UP000192920"/>
    </source>
</evidence>
<dbReference type="GO" id="GO:0005886">
    <property type="term" value="C:plasma membrane"/>
    <property type="evidence" value="ECO:0007669"/>
    <property type="project" value="TreeGrafter"/>
</dbReference>
<accession>A0A1Y6BVZ5</accession>
<keyword evidence="1" id="KW-0472">Membrane</keyword>
<dbReference type="PANTHER" id="PTHR30441:SF8">
    <property type="entry name" value="DUF748 DOMAIN-CONTAINING PROTEIN"/>
    <property type="match status" value="1"/>
</dbReference>
<dbReference type="AlphaFoldDB" id="A0A1Y6BVZ5"/>
<gene>
    <name evidence="2" type="ORF">SAMN02745746_02537</name>
</gene>
<reference evidence="3" key="1">
    <citation type="submission" date="2017-04" db="EMBL/GenBank/DDBJ databases">
        <authorList>
            <person name="Varghese N."/>
            <person name="Submissions S."/>
        </authorList>
    </citation>
    <scope>NUCLEOTIDE SEQUENCE [LARGE SCALE GENOMIC DNA]</scope>
    <source>
        <strain evidence="3">DSM 22618</strain>
    </source>
</reference>
<proteinExistence type="predicted"/>
<dbReference type="InterPro" id="IPR052894">
    <property type="entry name" value="AsmA-related"/>
</dbReference>
<sequence>MTMKTTRGYAVSEREQDKGVTKRRRWPYWVGGGALALVAASWGALAWVVPDVARNAAADWAQGKGQKLSIGAMKIEPWSMKVELGDVRLAEGNGAPLFTARRLVLDAEPTALFIGRWRAALFQLDKPQWFVERNAQGEWNWARFIKAVSGPAKPAAESKGELPKLVLDLLQLDGGEVRMVDRFGGETRSFELKPVNLTLKELSTLPVDGGYTLTAALGDGAQLVWKGNVRLQPLQSSGEAKLDKLTLASVWPYVQPFFRTAAPQGELAASARYQFDLSGKTPQLKVAPFNATLSQLRLAAPGGGSTLALKQLALEGGRFDLAGSSVDIARLRLADGELSARRNGAGQLDWLAALPPAKAETAPATPSPWQVKVGEIRAENWRYRFGDAGFVQPLEVQAAMPLFSAQLDVGPKDGVVLSKLGTQLADIGVGAAGSAPVIRLATAALADSELRLARHEVRLGALTLGGLEADVERNRQGTINLQQVFAKSSANPAVKPAAAAGDAPGWKLHYPTVTLENGRLNWLDQTLPRPLRATLSELAVSAAPQDSGALALDVSSRLESGRLAAKLTLAPDGAALGGKITASAVPLAPFAPYALSGTVLKLAGGTLSANLDVDAGSKGWKVGGQGALNRFSLLEPNNRQPLLAWRQLALNGLSASSGTPLKVQLREVRLSDPVARLILNQQRQLNVSNLLAGKPAAAPAAAAASAPVSAPAPAPAPAPANLPVKVEKKATPAAGNAPQVEVRTVHVQGGDIEFADLGMKPSFATRIHNLRGSIQGLSSQPGRRGTVTLDGDVDQYGDVRVRGALAPQAVTDDADITLAFRNIPLTSLNPYSMNFAGWKVNDGRLSVDLRYLLDKRQLKAENRVVIDSIQLGEEVQEPGVTRLPLRLAVALLEDSDGRIDLDLPISGSLDDPQFSYGRVVWKAFVNVITKIVTAPFRALGALMGNEGFDEVRFVAGEANVAPPEREKLDKLAAVLVKRPRMTLVLAGTYDPAVETRELARARIDRAILQAAGHKLEAGEPLPLPDLDDPAVQSAVKSVFAQRIGRLKLVQRLLSLPDNVARYKTLREQLIAAEPVSETELKALAQARVTAARQAMLKTDPTLAERLTLGEVKRVKADGDGVALAIALGSR</sequence>
<organism evidence="2 3">
    <name type="scientific">Pseudogulbenkiania subflava DSM 22618</name>
    <dbReference type="NCBI Taxonomy" id="1123014"/>
    <lineage>
        <taxon>Bacteria</taxon>
        <taxon>Pseudomonadati</taxon>
        <taxon>Pseudomonadota</taxon>
        <taxon>Betaproteobacteria</taxon>
        <taxon>Neisseriales</taxon>
        <taxon>Chromobacteriaceae</taxon>
        <taxon>Pseudogulbenkiania</taxon>
    </lineage>
</organism>
<protein>
    <recommendedName>
        <fullName evidence="4">DUF748 domain-containing protein</fullName>
    </recommendedName>
</protein>
<dbReference type="InterPro" id="IPR008023">
    <property type="entry name" value="DUF748"/>
</dbReference>
<dbReference type="Proteomes" id="UP000192920">
    <property type="component" value="Unassembled WGS sequence"/>
</dbReference>
<dbReference type="Pfam" id="PF05359">
    <property type="entry name" value="DUF748"/>
    <property type="match status" value="1"/>
</dbReference>
<feature type="transmembrane region" description="Helical" evidence="1">
    <location>
        <begin position="28"/>
        <end position="49"/>
    </location>
</feature>
<evidence type="ECO:0000313" key="2">
    <source>
        <dbReference type="EMBL" id="SMF31624.1"/>
    </source>
</evidence>
<dbReference type="STRING" id="1123014.SAMN02745746_02537"/>